<keyword evidence="2" id="KW-1185">Reference proteome</keyword>
<evidence type="ECO:0000313" key="1">
    <source>
        <dbReference type="EMBL" id="BBJ31162.1"/>
    </source>
</evidence>
<dbReference type="KEGG" id="ras:RAS_02710"/>
<dbReference type="Proteomes" id="UP000321183">
    <property type="component" value="Chromosome"/>
</dbReference>
<sequence>MLEISMKEFESLTITEIPTNAINHKEFAHLGVNLAYKTDDTNRYLTEALMTNGSHLVGSGWEILAASCDNANTAQYGYKAVAFINKETKAIHIASAGTKADMNDVWDDVLIIFHYAPNKLKTAQKFVDEVIEKIGGIEKAAEYIFDTSGHSLGAIVADLTGVELHSRNLNFNKSVTFDSPGSQEVIKYAINQGLFTGKVITPLEELAKHSEIYNAKPNIINTTNNHAGKIHLILPKVNNIEKSESSKAEGWGTYLYNMAGSAAYKVAEYLGINKMVEGINNHKLKNFADLKDDAVLPIADWNEQILENNEDTSKLKAIPSSGKDVYLLDTTRITDDEYTSMIGVDIFHWAYNDLQQSCAMEVEQIGNINNNLIPMIC</sequence>
<accession>A0A510G6H3</accession>
<dbReference type="Gene3D" id="3.40.50.1820">
    <property type="entry name" value="alpha/beta hydrolase"/>
    <property type="match status" value="1"/>
</dbReference>
<name>A0A510G6H3_9RICK</name>
<evidence type="ECO:0008006" key="3">
    <source>
        <dbReference type="Google" id="ProtNLM"/>
    </source>
</evidence>
<dbReference type="InterPro" id="IPR029058">
    <property type="entry name" value="AB_hydrolase_fold"/>
</dbReference>
<gene>
    <name evidence="1" type="ORF">RAS_02710</name>
</gene>
<organism evidence="1 2">
    <name type="scientific">Rickettsia asiatica</name>
    <dbReference type="NCBI Taxonomy" id="238800"/>
    <lineage>
        <taxon>Bacteria</taxon>
        <taxon>Pseudomonadati</taxon>
        <taxon>Pseudomonadota</taxon>
        <taxon>Alphaproteobacteria</taxon>
        <taxon>Rickettsiales</taxon>
        <taxon>Rickettsiaceae</taxon>
        <taxon>Rickettsieae</taxon>
        <taxon>Rickettsia</taxon>
        <taxon>spotted fever group</taxon>
    </lineage>
</organism>
<evidence type="ECO:0000313" key="2">
    <source>
        <dbReference type="Proteomes" id="UP000321183"/>
    </source>
</evidence>
<reference evidence="1 2" key="1">
    <citation type="submission" date="2019-04" db="EMBL/GenBank/DDBJ databases">
        <title>Draft genome sequence of Rickettsia asiatica Maytaro1284.</title>
        <authorList>
            <person name="Thu M."/>
            <person name="Qiu Y."/>
            <person name="Nakao R."/>
        </authorList>
    </citation>
    <scope>NUCLEOTIDE SEQUENCE [LARGE SCALE GENOMIC DNA]</scope>
    <source>
        <strain evidence="1 2">Maytaro1284</strain>
    </source>
</reference>
<dbReference type="EMBL" id="AP019563">
    <property type="protein sequence ID" value="BBJ31162.1"/>
    <property type="molecule type" value="Genomic_DNA"/>
</dbReference>
<dbReference type="AlphaFoldDB" id="A0A510G6H3"/>
<protein>
    <recommendedName>
        <fullName evidence="3">Fungal lipase-like domain-containing protein</fullName>
    </recommendedName>
</protein>
<proteinExistence type="predicted"/>
<dbReference type="SUPFAM" id="SSF53474">
    <property type="entry name" value="alpha/beta-Hydrolases"/>
    <property type="match status" value="1"/>
</dbReference>